<accession>A0A2P2QIK6</accession>
<evidence type="ECO:0000313" key="2">
    <source>
        <dbReference type="EMBL" id="MBX66819.1"/>
    </source>
</evidence>
<feature type="transmembrane region" description="Helical" evidence="1">
    <location>
        <begin position="20"/>
        <end position="40"/>
    </location>
</feature>
<name>A0A2P2QIK6_RHIMU</name>
<reference evidence="2" key="1">
    <citation type="submission" date="2018-02" db="EMBL/GenBank/DDBJ databases">
        <title>Rhizophora mucronata_Transcriptome.</title>
        <authorList>
            <person name="Meera S.P."/>
            <person name="Sreeshan A."/>
            <person name="Augustine A."/>
        </authorList>
    </citation>
    <scope>NUCLEOTIDE SEQUENCE</scope>
    <source>
        <tissue evidence="2">Leaf</tissue>
    </source>
</reference>
<organism evidence="2">
    <name type="scientific">Rhizophora mucronata</name>
    <name type="common">Asiatic mangrove</name>
    <dbReference type="NCBI Taxonomy" id="61149"/>
    <lineage>
        <taxon>Eukaryota</taxon>
        <taxon>Viridiplantae</taxon>
        <taxon>Streptophyta</taxon>
        <taxon>Embryophyta</taxon>
        <taxon>Tracheophyta</taxon>
        <taxon>Spermatophyta</taxon>
        <taxon>Magnoliopsida</taxon>
        <taxon>eudicotyledons</taxon>
        <taxon>Gunneridae</taxon>
        <taxon>Pentapetalae</taxon>
        <taxon>rosids</taxon>
        <taxon>fabids</taxon>
        <taxon>Malpighiales</taxon>
        <taxon>Rhizophoraceae</taxon>
        <taxon>Rhizophora</taxon>
    </lineage>
</organism>
<dbReference type="EMBL" id="GGEC01086335">
    <property type="protein sequence ID" value="MBX66819.1"/>
    <property type="molecule type" value="Transcribed_RNA"/>
</dbReference>
<sequence length="41" mass="4922">MHLCACFLTMLLKNKYLKQIHKYIIQSSFPIKIIIIIIFLQ</sequence>
<keyword evidence="1" id="KW-1133">Transmembrane helix</keyword>
<protein>
    <submittedName>
        <fullName evidence="2">Uncharacterized protein</fullName>
    </submittedName>
</protein>
<dbReference type="AlphaFoldDB" id="A0A2P2QIK6"/>
<keyword evidence="1" id="KW-0812">Transmembrane</keyword>
<proteinExistence type="predicted"/>
<keyword evidence="1" id="KW-0472">Membrane</keyword>
<evidence type="ECO:0000256" key="1">
    <source>
        <dbReference type="SAM" id="Phobius"/>
    </source>
</evidence>